<keyword evidence="5 14" id="KW-0812">Transmembrane</keyword>
<evidence type="ECO:0000256" key="5">
    <source>
        <dbReference type="ARBA" id="ARBA00022692"/>
    </source>
</evidence>
<proteinExistence type="inferred from homology"/>
<evidence type="ECO:0000256" key="4">
    <source>
        <dbReference type="ARBA" id="ARBA00022670"/>
    </source>
</evidence>
<dbReference type="GO" id="GO:0005886">
    <property type="term" value="C:plasma membrane"/>
    <property type="evidence" value="ECO:0007669"/>
    <property type="project" value="UniProtKB-SubCell"/>
</dbReference>
<dbReference type="EMBL" id="JACHIG010000007">
    <property type="protein sequence ID" value="MBB5033817.1"/>
    <property type="molecule type" value="Genomic_DNA"/>
</dbReference>
<evidence type="ECO:0000256" key="3">
    <source>
        <dbReference type="ARBA" id="ARBA00022475"/>
    </source>
</evidence>
<evidence type="ECO:0000256" key="6">
    <source>
        <dbReference type="ARBA" id="ARBA00022723"/>
    </source>
</evidence>
<dbReference type="PIRSF" id="PIRSF006404">
    <property type="entry name" value="UCP006404_Pept_M50_CBS"/>
    <property type="match status" value="1"/>
</dbReference>
<dbReference type="GO" id="GO:0046872">
    <property type="term" value="F:metal ion binding"/>
    <property type="evidence" value="ECO:0007669"/>
    <property type="project" value="UniProtKB-UniRule"/>
</dbReference>
<dbReference type="SMART" id="SM00116">
    <property type="entry name" value="CBS"/>
    <property type="match status" value="2"/>
</dbReference>
<keyword evidence="7" id="KW-0677">Repeat</keyword>
<evidence type="ECO:0000256" key="13">
    <source>
        <dbReference type="ARBA" id="ARBA00023136"/>
    </source>
</evidence>
<feature type="transmembrane region" description="Helical" evidence="14">
    <location>
        <begin position="99"/>
        <end position="122"/>
    </location>
</feature>
<feature type="domain" description="CBS" evidence="18">
    <location>
        <begin position="241"/>
        <end position="297"/>
    </location>
</feature>
<evidence type="ECO:0000256" key="14">
    <source>
        <dbReference type="PIRNR" id="PIRNR006404"/>
    </source>
</evidence>
<keyword evidence="10 14" id="KW-1133">Transmembrane helix</keyword>
<evidence type="ECO:0000256" key="8">
    <source>
        <dbReference type="ARBA" id="ARBA00022801"/>
    </source>
</evidence>
<comment type="caution">
    <text evidence="14">Lacks conserved residue(s) required for the propagation of feature annotation.</text>
</comment>
<dbReference type="RefSeq" id="WP_184340999.1">
    <property type="nucleotide sequence ID" value="NZ_JACHIG010000007.1"/>
</dbReference>
<keyword evidence="4 14" id="KW-0645">Protease</keyword>
<gene>
    <name evidence="19" type="ORF">HNQ65_003407</name>
</gene>
<comment type="caution">
    <text evidence="19">The sequence shown here is derived from an EMBL/GenBank/DDBJ whole genome shotgun (WGS) entry which is preliminary data.</text>
</comment>
<dbReference type="InterPro" id="IPR016483">
    <property type="entry name" value="UCP006404_Pept_M50_CBS"/>
</dbReference>
<dbReference type="GO" id="GO:0006508">
    <property type="term" value="P:proteolysis"/>
    <property type="evidence" value="ECO:0007669"/>
    <property type="project" value="UniProtKB-KW"/>
</dbReference>
<evidence type="ECO:0000256" key="17">
    <source>
        <dbReference type="PROSITE-ProRule" id="PRU00703"/>
    </source>
</evidence>
<feature type="transmembrane region" description="Helical" evidence="14">
    <location>
        <begin position="183"/>
        <end position="200"/>
    </location>
</feature>
<evidence type="ECO:0000259" key="18">
    <source>
        <dbReference type="PROSITE" id="PS51371"/>
    </source>
</evidence>
<evidence type="ECO:0000256" key="7">
    <source>
        <dbReference type="ARBA" id="ARBA00022737"/>
    </source>
</evidence>
<dbReference type="InterPro" id="IPR046342">
    <property type="entry name" value="CBS_dom_sf"/>
</dbReference>
<protein>
    <recommendedName>
        <fullName evidence="14">Zinc metalloprotease</fullName>
    </recommendedName>
</protein>
<feature type="active site" evidence="15">
    <location>
        <position position="60"/>
    </location>
</feature>
<feature type="binding site" evidence="16">
    <location>
        <position position="59"/>
    </location>
    <ligand>
        <name>Zn(2+)</name>
        <dbReference type="ChEBI" id="CHEBI:29105"/>
        <note>catalytic</note>
    </ligand>
</feature>
<evidence type="ECO:0000256" key="1">
    <source>
        <dbReference type="ARBA" id="ARBA00004651"/>
    </source>
</evidence>
<evidence type="ECO:0000256" key="15">
    <source>
        <dbReference type="PIRSR" id="PIRSR006404-1"/>
    </source>
</evidence>
<evidence type="ECO:0000313" key="19">
    <source>
        <dbReference type="EMBL" id="MBB5033817.1"/>
    </source>
</evidence>
<evidence type="ECO:0000256" key="16">
    <source>
        <dbReference type="PIRSR" id="PIRSR006404-2"/>
    </source>
</evidence>
<evidence type="ECO:0000256" key="9">
    <source>
        <dbReference type="ARBA" id="ARBA00022833"/>
    </source>
</evidence>
<evidence type="ECO:0000256" key="12">
    <source>
        <dbReference type="ARBA" id="ARBA00023122"/>
    </source>
</evidence>
<name>A0A7W7YCT5_9BACT</name>
<evidence type="ECO:0000256" key="11">
    <source>
        <dbReference type="ARBA" id="ARBA00023049"/>
    </source>
</evidence>
<keyword evidence="8 14" id="KW-0378">Hydrolase</keyword>
<sequence>MKWSFRLFTLAGTEVRVHATFLLLLLFVAGDGFLRGQGISAALESILFITTMFACVVLHEFGHVLAARGYGIRTPDITLLPIGGVARLERMPRKPSEELVVAVSGPLVNVIIAAAIYLGFGITAALNPGYNFLKSGGFFEKLMVWNAFMVAFNLIPAFPMDGGRVLRAVFAMFMDYGTATRRAASIGQGLAMLVAVYMLLNATLHPMLLLICFFIFMAAGQEAAGVAQQEATRNMRVRDAMLTDFRTLPPDATLRDGVELLLTGAQQDFPVLDSHGGMQGMLTRHDLISALAEKGPSAPVVEVMRPCPDSTSPGTDLSQALDALNASDCPAMPVLEPGSGRLLGLLTAENVGETLMVHAALMKLRGSS</sequence>
<keyword evidence="12 17" id="KW-0129">CBS domain</keyword>
<dbReference type="PANTHER" id="PTHR39188:SF3">
    <property type="entry name" value="STAGE IV SPORULATION PROTEIN FB"/>
    <property type="match status" value="1"/>
</dbReference>
<feature type="binding site" evidence="16">
    <location>
        <position position="63"/>
    </location>
    <ligand>
        <name>Zn(2+)</name>
        <dbReference type="ChEBI" id="CHEBI:29105"/>
        <note>catalytic</note>
    </ligand>
</feature>
<dbReference type="Pfam" id="PF02163">
    <property type="entry name" value="Peptidase_M50"/>
    <property type="match status" value="1"/>
</dbReference>
<dbReference type="SUPFAM" id="SSF54631">
    <property type="entry name" value="CBS-domain pair"/>
    <property type="match status" value="1"/>
</dbReference>
<comment type="similarity">
    <text evidence="2 14">Belongs to the peptidase M50B family.</text>
</comment>
<reference evidence="19 20" key="1">
    <citation type="submission" date="2020-08" db="EMBL/GenBank/DDBJ databases">
        <title>Genomic Encyclopedia of Type Strains, Phase IV (KMG-IV): sequencing the most valuable type-strain genomes for metagenomic binning, comparative biology and taxonomic classification.</title>
        <authorList>
            <person name="Goeker M."/>
        </authorList>
    </citation>
    <scope>NUCLEOTIDE SEQUENCE [LARGE SCALE GENOMIC DNA]</scope>
    <source>
        <strain evidence="19 20">DSM 12252</strain>
    </source>
</reference>
<accession>A0A7W7YCT5</accession>
<dbReference type="Proteomes" id="UP000590740">
    <property type="component" value="Unassembled WGS sequence"/>
</dbReference>
<comment type="cofactor">
    <cofactor evidence="14 16">
        <name>Zn(2+)</name>
        <dbReference type="ChEBI" id="CHEBI:29105"/>
    </cofactor>
    <text evidence="14 16">Binds 1 zinc ion per subunit.</text>
</comment>
<comment type="subcellular location">
    <subcellularLocation>
        <location evidence="1">Cell membrane</location>
        <topology evidence="1">Multi-pass membrane protein</topology>
    </subcellularLocation>
</comment>
<keyword evidence="3" id="KW-1003">Cell membrane</keyword>
<dbReference type="InterPro" id="IPR008915">
    <property type="entry name" value="Peptidase_M50"/>
</dbReference>
<dbReference type="PROSITE" id="PS51371">
    <property type="entry name" value="CBS"/>
    <property type="match status" value="2"/>
</dbReference>
<keyword evidence="13 14" id="KW-0472">Membrane</keyword>
<dbReference type="Pfam" id="PF00571">
    <property type="entry name" value="CBS"/>
    <property type="match status" value="2"/>
</dbReference>
<evidence type="ECO:0000256" key="2">
    <source>
        <dbReference type="ARBA" id="ARBA00007931"/>
    </source>
</evidence>
<keyword evidence="6 14" id="KW-0479">Metal-binding</keyword>
<feature type="domain" description="CBS" evidence="18">
    <location>
        <begin position="304"/>
        <end position="364"/>
    </location>
</feature>
<feature type="binding site" evidence="16">
    <location>
        <position position="161"/>
    </location>
    <ligand>
        <name>Zn(2+)</name>
        <dbReference type="ChEBI" id="CHEBI:29105"/>
        <note>catalytic</note>
    </ligand>
</feature>
<dbReference type="Gene3D" id="3.10.580.10">
    <property type="entry name" value="CBS-domain"/>
    <property type="match status" value="1"/>
</dbReference>
<keyword evidence="11 14" id="KW-0482">Metalloprotease</keyword>
<dbReference type="CDD" id="cd06164">
    <property type="entry name" value="S2P-M50_SpoIVFB_CBS"/>
    <property type="match status" value="1"/>
</dbReference>
<keyword evidence="9 14" id="KW-0862">Zinc</keyword>
<dbReference type="GO" id="GO:0008237">
    <property type="term" value="F:metallopeptidase activity"/>
    <property type="evidence" value="ECO:0007669"/>
    <property type="project" value="UniProtKB-UniRule"/>
</dbReference>
<dbReference type="AlphaFoldDB" id="A0A7W7YCT5"/>
<evidence type="ECO:0000256" key="10">
    <source>
        <dbReference type="ARBA" id="ARBA00022989"/>
    </source>
</evidence>
<dbReference type="InterPro" id="IPR000644">
    <property type="entry name" value="CBS_dom"/>
</dbReference>
<keyword evidence="20" id="KW-1185">Reference proteome</keyword>
<organism evidence="19 20">
    <name type="scientific">Prosthecobacter vanneervenii</name>
    <dbReference type="NCBI Taxonomy" id="48466"/>
    <lineage>
        <taxon>Bacteria</taxon>
        <taxon>Pseudomonadati</taxon>
        <taxon>Verrucomicrobiota</taxon>
        <taxon>Verrucomicrobiia</taxon>
        <taxon>Verrucomicrobiales</taxon>
        <taxon>Verrucomicrobiaceae</taxon>
        <taxon>Prosthecobacter</taxon>
    </lineage>
</organism>
<dbReference type="PANTHER" id="PTHR39188">
    <property type="entry name" value="MEMBRANE-ASSOCIATED ZINC METALLOPROTEASE M50B"/>
    <property type="match status" value="1"/>
</dbReference>
<feature type="transmembrane region" description="Helical" evidence="14">
    <location>
        <begin position="142"/>
        <end position="162"/>
    </location>
</feature>
<feature type="transmembrane region" description="Helical" evidence="14">
    <location>
        <begin position="46"/>
        <end position="66"/>
    </location>
</feature>
<evidence type="ECO:0000313" key="20">
    <source>
        <dbReference type="Proteomes" id="UP000590740"/>
    </source>
</evidence>